<feature type="transmembrane region" description="Helical" evidence="1">
    <location>
        <begin position="15"/>
        <end position="35"/>
    </location>
</feature>
<reference evidence="2" key="1">
    <citation type="submission" date="2023-07" db="EMBL/GenBank/DDBJ databases">
        <title>Black Yeasts Isolated from many extreme environments.</title>
        <authorList>
            <person name="Coleine C."/>
            <person name="Stajich J.E."/>
            <person name="Selbmann L."/>
        </authorList>
    </citation>
    <scope>NUCLEOTIDE SEQUENCE</scope>
    <source>
        <strain evidence="2">CCFEE 5485</strain>
    </source>
</reference>
<dbReference type="PANTHER" id="PTHR28092:SF1">
    <property type="entry name" value="FACTOR-INDUCED GENE 1 PROTEIN"/>
    <property type="match status" value="1"/>
</dbReference>
<dbReference type="PANTHER" id="PTHR28092">
    <property type="entry name" value="FACTOR-INDUCED GENE 1 PROTEIN"/>
    <property type="match status" value="1"/>
</dbReference>
<feature type="transmembrane region" description="Helical" evidence="1">
    <location>
        <begin position="63"/>
        <end position="89"/>
    </location>
</feature>
<keyword evidence="3" id="KW-1185">Reference proteome</keyword>
<dbReference type="GO" id="GO:0016020">
    <property type="term" value="C:membrane"/>
    <property type="evidence" value="ECO:0007669"/>
    <property type="project" value="InterPro"/>
</dbReference>
<dbReference type="Proteomes" id="UP001274830">
    <property type="component" value="Unassembled WGS sequence"/>
</dbReference>
<feature type="transmembrane region" description="Helical" evidence="1">
    <location>
        <begin position="109"/>
        <end position="135"/>
    </location>
</feature>
<sequence length="141" mass="14632">MADHFSNKVIFPGHLFGAIALAVLCFVGLATFPVWHNEVDEGTGSEIDIKPFPSRPVARVCRFASGLATFLALTTALWQHIAAAAAAASMVEEATGNGVSGHIGAAATALAWLGFGFSGLATIGIAVMIYSISVLNRLTDD</sequence>
<protein>
    <submittedName>
        <fullName evidence="2">Uncharacterized protein</fullName>
    </submittedName>
</protein>
<evidence type="ECO:0000313" key="2">
    <source>
        <dbReference type="EMBL" id="KAK3672444.1"/>
    </source>
</evidence>
<dbReference type="EMBL" id="JAUTXT010000033">
    <property type="protein sequence ID" value="KAK3672444.1"/>
    <property type="molecule type" value="Genomic_DNA"/>
</dbReference>
<organism evidence="2 3">
    <name type="scientific">Recurvomyces mirabilis</name>
    <dbReference type="NCBI Taxonomy" id="574656"/>
    <lineage>
        <taxon>Eukaryota</taxon>
        <taxon>Fungi</taxon>
        <taxon>Dikarya</taxon>
        <taxon>Ascomycota</taxon>
        <taxon>Pezizomycotina</taxon>
        <taxon>Dothideomycetes</taxon>
        <taxon>Dothideomycetidae</taxon>
        <taxon>Mycosphaerellales</taxon>
        <taxon>Teratosphaeriaceae</taxon>
        <taxon>Recurvomyces</taxon>
    </lineage>
</organism>
<dbReference type="InterPro" id="IPR033481">
    <property type="entry name" value="Dni1/Fig1"/>
</dbReference>
<keyword evidence="1" id="KW-0472">Membrane</keyword>
<evidence type="ECO:0000256" key="1">
    <source>
        <dbReference type="SAM" id="Phobius"/>
    </source>
</evidence>
<dbReference type="Pfam" id="PF12351">
    <property type="entry name" value="Fig1"/>
    <property type="match status" value="1"/>
</dbReference>
<keyword evidence="1" id="KW-1133">Transmembrane helix</keyword>
<gene>
    <name evidence="2" type="ORF">LTR78_007751</name>
</gene>
<keyword evidence="1" id="KW-0812">Transmembrane</keyword>
<evidence type="ECO:0000313" key="3">
    <source>
        <dbReference type="Proteomes" id="UP001274830"/>
    </source>
</evidence>
<dbReference type="GO" id="GO:0043332">
    <property type="term" value="C:mating projection tip"/>
    <property type="evidence" value="ECO:0007669"/>
    <property type="project" value="TreeGrafter"/>
</dbReference>
<dbReference type="AlphaFoldDB" id="A0AAE0TRH9"/>
<dbReference type="GO" id="GO:0000747">
    <property type="term" value="P:conjugation with cellular fusion"/>
    <property type="evidence" value="ECO:0007669"/>
    <property type="project" value="TreeGrafter"/>
</dbReference>
<accession>A0AAE0TRH9</accession>
<name>A0AAE0TRH9_9PEZI</name>
<comment type="caution">
    <text evidence="2">The sequence shown here is derived from an EMBL/GenBank/DDBJ whole genome shotgun (WGS) entry which is preliminary data.</text>
</comment>
<proteinExistence type="predicted"/>